<sequence length="440" mass="49748">MARQKKSSNFNKLLHASCRVGATARKPWRIRTKCAIIKLTTGQKAEKKKKWAEKQQRYKTALLEIHGKMFEAAKELHQRFPHLSPELIATDIFQSERLQSSTKDVGKYSAFVSLECKRRNADVPEGQPRRKVHEMSKEIAAKWCEMSKEEKDAATKEELAHLHDCRANKEVGEHRVAATAAQDSFLTLERVQENLTRLTMRTGDEHLLITTRGSNKVFHKPFVFASSSCIVEFCSNAYKEVPTNMGYRMDAFMVSGVEGLARTQVQLLQQLRKDISQIILRKLRNVKVGWMYYTSFAEHITVRYGIVVTELELLWNTWETDTAHFYRMTSQEYEDWYVEYQDLIASGLHSESRGNGLEGEVSRAVEGEAPENQDVGLRSSMPGATSSPAPGPSNFVIMNVVTNANGSAVAVKKHAHKVRSDKGKPRKKKSTASENVGIVA</sequence>
<feature type="compositionally biased region" description="Low complexity" evidence="1">
    <location>
        <begin position="379"/>
        <end position="388"/>
    </location>
</feature>
<dbReference type="OrthoDB" id="3033638at2759"/>
<proteinExistence type="predicted"/>
<reference evidence="2" key="1">
    <citation type="journal article" date="2019" name="Environ. Microbiol.">
        <title>Fungal ecological strategies reflected in gene transcription - a case study of two litter decomposers.</title>
        <authorList>
            <person name="Barbi F."/>
            <person name="Kohler A."/>
            <person name="Barry K."/>
            <person name="Baskaran P."/>
            <person name="Daum C."/>
            <person name="Fauchery L."/>
            <person name="Ihrmark K."/>
            <person name="Kuo A."/>
            <person name="LaButti K."/>
            <person name="Lipzen A."/>
            <person name="Morin E."/>
            <person name="Grigoriev I.V."/>
            <person name="Henrissat B."/>
            <person name="Lindahl B."/>
            <person name="Martin F."/>
        </authorList>
    </citation>
    <scope>NUCLEOTIDE SEQUENCE</scope>
    <source>
        <strain evidence="2">JB14</strain>
    </source>
</reference>
<dbReference type="AlphaFoldDB" id="A0A6A4GLA8"/>
<evidence type="ECO:0000256" key="1">
    <source>
        <dbReference type="SAM" id="MobiDB-lite"/>
    </source>
</evidence>
<evidence type="ECO:0000313" key="2">
    <source>
        <dbReference type="EMBL" id="KAE9386539.1"/>
    </source>
</evidence>
<gene>
    <name evidence="2" type="ORF">BT96DRAFT_1005981</name>
</gene>
<accession>A0A6A4GLA8</accession>
<keyword evidence="3" id="KW-1185">Reference proteome</keyword>
<name>A0A6A4GLA8_9AGAR</name>
<protein>
    <submittedName>
        <fullName evidence="2">Uncharacterized protein</fullName>
    </submittedName>
</protein>
<feature type="region of interest" description="Disordered" evidence="1">
    <location>
        <begin position="410"/>
        <end position="440"/>
    </location>
</feature>
<dbReference type="Proteomes" id="UP000799118">
    <property type="component" value="Unassembled WGS sequence"/>
</dbReference>
<organism evidence="2 3">
    <name type="scientific">Gymnopus androsaceus JB14</name>
    <dbReference type="NCBI Taxonomy" id="1447944"/>
    <lineage>
        <taxon>Eukaryota</taxon>
        <taxon>Fungi</taxon>
        <taxon>Dikarya</taxon>
        <taxon>Basidiomycota</taxon>
        <taxon>Agaricomycotina</taxon>
        <taxon>Agaricomycetes</taxon>
        <taxon>Agaricomycetidae</taxon>
        <taxon>Agaricales</taxon>
        <taxon>Marasmiineae</taxon>
        <taxon>Omphalotaceae</taxon>
        <taxon>Gymnopus</taxon>
    </lineage>
</organism>
<dbReference type="EMBL" id="ML769870">
    <property type="protein sequence ID" value="KAE9386539.1"/>
    <property type="molecule type" value="Genomic_DNA"/>
</dbReference>
<feature type="region of interest" description="Disordered" evidence="1">
    <location>
        <begin position="351"/>
        <end position="390"/>
    </location>
</feature>
<evidence type="ECO:0000313" key="3">
    <source>
        <dbReference type="Proteomes" id="UP000799118"/>
    </source>
</evidence>